<evidence type="ECO:0000313" key="10">
    <source>
        <dbReference type="EMBL" id="ELU11715.1"/>
    </source>
</evidence>
<evidence type="ECO:0000313" key="11">
    <source>
        <dbReference type="EnsemblMetazoa" id="CapteP223095"/>
    </source>
</evidence>
<evidence type="ECO:0000256" key="8">
    <source>
        <dbReference type="ARBA" id="ARBA00023242"/>
    </source>
</evidence>
<accession>R7V7K3</accession>
<keyword evidence="3" id="KW-0540">Nuclease</keyword>
<dbReference type="PANTHER" id="PTHR12415">
    <property type="entry name" value="TYROSYL-DNA PHOSPHODIESTERASE 1"/>
    <property type="match status" value="1"/>
</dbReference>
<organism evidence="10">
    <name type="scientific">Capitella teleta</name>
    <name type="common">Polychaete worm</name>
    <dbReference type="NCBI Taxonomy" id="283909"/>
    <lineage>
        <taxon>Eukaryota</taxon>
        <taxon>Metazoa</taxon>
        <taxon>Spiralia</taxon>
        <taxon>Lophotrochozoa</taxon>
        <taxon>Annelida</taxon>
        <taxon>Polychaeta</taxon>
        <taxon>Sedentaria</taxon>
        <taxon>Scolecida</taxon>
        <taxon>Capitellidae</taxon>
        <taxon>Capitella</taxon>
    </lineage>
</organism>
<dbReference type="Proteomes" id="UP000014760">
    <property type="component" value="Unassembled WGS sequence"/>
</dbReference>
<dbReference type="PANTHER" id="PTHR12415:SF0">
    <property type="entry name" value="TYROSYL-DNA PHOSPHODIESTERASE 1"/>
    <property type="match status" value="1"/>
</dbReference>
<protein>
    <submittedName>
        <fullName evidence="10 11">Uncharacterized protein</fullName>
    </submittedName>
</protein>
<evidence type="ECO:0000256" key="9">
    <source>
        <dbReference type="SAM" id="MobiDB-lite"/>
    </source>
</evidence>
<keyword evidence="4" id="KW-0227">DNA damage</keyword>
<dbReference type="GO" id="GO:0017005">
    <property type="term" value="F:3'-tyrosyl-DNA phosphodiesterase activity"/>
    <property type="evidence" value="ECO:0007669"/>
    <property type="project" value="TreeGrafter"/>
</dbReference>
<evidence type="ECO:0000256" key="4">
    <source>
        <dbReference type="ARBA" id="ARBA00022763"/>
    </source>
</evidence>
<dbReference type="Pfam" id="PF06087">
    <property type="entry name" value="Tyr-DNA_phospho"/>
    <property type="match status" value="1"/>
</dbReference>
<proteinExistence type="inferred from homology"/>
<dbReference type="OrthoDB" id="47785at2759"/>
<reference evidence="10 12" key="2">
    <citation type="journal article" date="2013" name="Nature">
        <title>Insights into bilaterian evolution from three spiralian genomes.</title>
        <authorList>
            <person name="Simakov O."/>
            <person name="Marletaz F."/>
            <person name="Cho S.J."/>
            <person name="Edsinger-Gonzales E."/>
            <person name="Havlak P."/>
            <person name="Hellsten U."/>
            <person name="Kuo D.H."/>
            <person name="Larsson T."/>
            <person name="Lv J."/>
            <person name="Arendt D."/>
            <person name="Savage R."/>
            <person name="Osoegawa K."/>
            <person name="de Jong P."/>
            <person name="Grimwood J."/>
            <person name="Chapman J.A."/>
            <person name="Shapiro H."/>
            <person name="Aerts A."/>
            <person name="Otillar R.P."/>
            <person name="Terry A.Y."/>
            <person name="Boore J.L."/>
            <person name="Grigoriev I.V."/>
            <person name="Lindberg D.R."/>
            <person name="Seaver E.C."/>
            <person name="Weisblat D.A."/>
            <person name="Putnam N.H."/>
            <person name="Rokhsar D.S."/>
        </authorList>
    </citation>
    <scope>NUCLEOTIDE SEQUENCE</scope>
    <source>
        <strain evidence="10 12">I ESC-2004</strain>
    </source>
</reference>
<dbReference type="EMBL" id="KB296474">
    <property type="protein sequence ID" value="ELU11715.1"/>
    <property type="molecule type" value="Genomic_DNA"/>
</dbReference>
<dbReference type="GO" id="GO:0006281">
    <property type="term" value="P:DNA repair"/>
    <property type="evidence" value="ECO:0007669"/>
    <property type="project" value="UniProtKB-KW"/>
</dbReference>
<gene>
    <name evidence="10" type="ORF">CAPTEDRAFT_223095</name>
</gene>
<evidence type="ECO:0000256" key="1">
    <source>
        <dbReference type="ARBA" id="ARBA00004123"/>
    </source>
</evidence>
<dbReference type="AlphaFoldDB" id="R7V7K3"/>
<reference evidence="12" key="1">
    <citation type="submission" date="2012-12" db="EMBL/GenBank/DDBJ databases">
        <authorList>
            <person name="Hellsten U."/>
            <person name="Grimwood J."/>
            <person name="Chapman J.A."/>
            <person name="Shapiro H."/>
            <person name="Aerts A."/>
            <person name="Otillar R.P."/>
            <person name="Terry A.Y."/>
            <person name="Boore J.L."/>
            <person name="Simakov O."/>
            <person name="Marletaz F."/>
            <person name="Cho S.-J."/>
            <person name="Edsinger-Gonzales E."/>
            <person name="Havlak P."/>
            <person name="Kuo D.-H."/>
            <person name="Larsson T."/>
            <person name="Lv J."/>
            <person name="Arendt D."/>
            <person name="Savage R."/>
            <person name="Osoegawa K."/>
            <person name="de Jong P."/>
            <person name="Lindberg D.R."/>
            <person name="Seaver E.C."/>
            <person name="Weisblat D.A."/>
            <person name="Putnam N.H."/>
            <person name="Grigoriev I.V."/>
            <person name="Rokhsar D.S."/>
        </authorList>
    </citation>
    <scope>NUCLEOTIDE SEQUENCE</scope>
    <source>
        <strain evidence="12">I ESC-2004</strain>
    </source>
</reference>
<reference evidence="11" key="3">
    <citation type="submission" date="2015-06" db="UniProtKB">
        <authorList>
            <consortium name="EnsemblMetazoa"/>
        </authorList>
    </citation>
    <scope>IDENTIFICATION</scope>
</reference>
<comment type="subcellular location">
    <subcellularLocation>
        <location evidence="1">Nucleus</location>
    </subcellularLocation>
</comment>
<dbReference type="InterPro" id="IPR010347">
    <property type="entry name" value="Tdp1"/>
</dbReference>
<evidence type="ECO:0000313" key="12">
    <source>
        <dbReference type="Proteomes" id="UP000014760"/>
    </source>
</evidence>
<name>R7V7K3_CAPTE</name>
<evidence type="ECO:0000256" key="3">
    <source>
        <dbReference type="ARBA" id="ARBA00022722"/>
    </source>
</evidence>
<keyword evidence="7" id="KW-0234">DNA repair</keyword>
<dbReference type="EMBL" id="AMQN01005646">
    <property type="status" value="NOT_ANNOTATED_CDS"/>
    <property type="molecule type" value="Genomic_DNA"/>
</dbReference>
<dbReference type="GO" id="GO:0003697">
    <property type="term" value="F:single-stranded DNA binding"/>
    <property type="evidence" value="ECO:0007669"/>
    <property type="project" value="TreeGrafter"/>
</dbReference>
<dbReference type="SUPFAM" id="SSF56024">
    <property type="entry name" value="Phospholipase D/nuclease"/>
    <property type="match status" value="2"/>
</dbReference>
<keyword evidence="12" id="KW-1185">Reference proteome</keyword>
<evidence type="ECO:0000256" key="6">
    <source>
        <dbReference type="ARBA" id="ARBA00022839"/>
    </source>
</evidence>
<evidence type="ECO:0000256" key="7">
    <source>
        <dbReference type="ARBA" id="ARBA00023204"/>
    </source>
</evidence>
<evidence type="ECO:0000256" key="2">
    <source>
        <dbReference type="ARBA" id="ARBA00010205"/>
    </source>
</evidence>
<keyword evidence="8" id="KW-0539">Nucleus</keyword>
<dbReference type="GO" id="GO:0003690">
    <property type="term" value="F:double-stranded DNA binding"/>
    <property type="evidence" value="ECO:0007669"/>
    <property type="project" value="TreeGrafter"/>
</dbReference>
<dbReference type="GO" id="GO:0005634">
    <property type="term" value="C:nucleus"/>
    <property type="evidence" value="ECO:0007669"/>
    <property type="project" value="UniProtKB-SubCell"/>
</dbReference>
<comment type="similarity">
    <text evidence="2">Belongs to the tyrosyl-DNA phosphodiesterase family.</text>
</comment>
<sequence>MAKFATQRSGSRFVVGREAWKSLIVSRVMYASGALVWNENVRQNVERMQNEYGWWMWRLKRTVRNAVVHGESGWSSFWEREMKAKVAFVVRVLEEDGLVARVGESLLDGDTGEVEVVEEDWIHLLEIEDILKEKLERQIVTVPKQRHFNPINLNLNLLSTLTWNMMSRFEPHSDSAMNGPKQPSMRALKGRSSVRPSDRHRKPNRPKTITPFSRLTREEKNNLVMTELRKQPPESELHQYSNLTDDEIVDILRGSRPANRPFLTFYDQFSSLYNQQHNTDRSGEVGAVLSGAAILKRAPSSVSQVPPPQIVSSLPPPNLTGAPPPLIQLAVRKETRIEWLGNDAYVGNLFINKIKLDAERVWSPEGVLITETRTLTKSFEELVSVAALDSALIMTDSTFEEAFADGFISHFPPEVELCIIADRAENANTRRSTIQRASKRIFICKECSQCGWLEQEEPGCPNCYAIRFVLFPSAQLHPNLILLRFKHCLRVIITSASLRRRHWEEVVQLGWTADFPLAVDKETDETSWVAMNMMDEEEARAEAQVTNFGTDLEGFLKDLQIDGDHLLTGIDFSVLSPCVRLITSKLGAVSQEESENYAVARLKSLISRFPWKANSKRDNVCVSHRLGLSNDTPLGIISDIFRTGDRNSPPFKLLYPSEADAKKHCSEVDGLTYEDLATDDTFIDFDILFHSHPFLHSSKESLVLHANALLKYEDITDDSGSKRLGWFMFGSQVLGLKSWGDSNRRRRRNEVQILERMELGVGVFPHIEETDQEYIAHVLDLNTMPLPFDPNALERYQPEDFAFWPMTPSRPADERPSICLGRFRRAYKNSLPMNCGFLEALDGPLSQYSDPYEDECAFVRPGLWKLDPDGFPPQGSVVQFAAYFQTFPKKGFRATLLLKVWPKYCGVIPVSSQFMSNIPNSTFNPGLLVCNLSFRDQENHFN</sequence>
<keyword evidence="6" id="KW-0269">Exonuclease</keyword>
<evidence type="ECO:0000256" key="5">
    <source>
        <dbReference type="ARBA" id="ARBA00022801"/>
    </source>
</evidence>
<keyword evidence="5" id="KW-0378">Hydrolase</keyword>
<dbReference type="GO" id="GO:0004527">
    <property type="term" value="F:exonuclease activity"/>
    <property type="evidence" value="ECO:0007669"/>
    <property type="project" value="UniProtKB-KW"/>
</dbReference>
<dbReference type="Gene3D" id="3.30.870.10">
    <property type="entry name" value="Endonuclease Chain A"/>
    <property type="match status" value="2"/>
</dbReference>
<dbReference type="HOGENOM" id="CLU_311747_0_0_1"/>
<feature type="region of interest" description="Disordered" evidence="9">
    <location>
        <begin position="172"/>
        <end position="219"/>
    </location>
</feature>
<dbReference type="EnsemblMetazoa" id="CapteT223095">
    <property type="protein sequence ID" value="CapteP223095"/>
    <property type="gene ID" value="CapteG223095"/>
</dbReference>